<evidence type="ECO:0000256" key="1">
    <source>
        <dbReference type="ARBA" id="ARBA00023125"/>
    </source>
</evidence>
<dbReference type="SMART" id="SM00530">
    <property type="entry name" value="HTH_XRE"/>
    <property type="match status" value="1"/>
</dbReference>
<dbReference type="Pfam" id="PF01381">
    <property type="entry name" value="HTH_3"/>
    <property type="match status" value="1"/>
</dbReference>
<evidence type="ECO:0000259" key="2">
    <source>
        <dbReference type="PROSITE" id="PS50943"/>
    </source>
</evidence>
<dbReference type="GO" id="GO:0003700">
    <property type="term" value="F:DNA-binding transcription factor activity"/>
    <property type="evidence" value="ECO:0007669"/>
    <property type="project" value="TreeGrafter"/>
</dbReference>
<sequence length="92" mass="10977">MENYTFEEYKEESFNDNPQLKEIYEMELLNHFIWAEIRKIRIQKWLSQNDLAIKIHSTQSVIARIESGKANISMKTLWRLSAWLGARISFIA</sequence>
<dbReference type="PANTHER" id="PTHR46797">
    <property type="entry name" value="HTH-TYPE TRANSCRIPTIONAL REGULATOR"/>
    <property type="match status" value="1"/>
</dbReference>
<dbReference type="EMBL" id="AMFJ01000341">
    <property type="protein sequence ID" value="EKE28367.1"/>
    <property type="molecule type" value="Genomic_DNA"/>
</dbReference>
<organism evidence="3">
    <name type="scientific">uncultured bacterium</name>
    <name type="common">gcode 4</name>
    <dbReference type="NCBI Taxonomy" id="1234023"/>
    <lineage>
        <taxon>Bacteria</taxon>
        <taxon>environmental samples</taxon>
    </lineage>
</organism>
<gene>
    <name evidence="3" type="ORF">ACD_3C00067G0001</name>
</gene>
<reference evidence="3" key="1">
    <citation type="journal article" date="2012" name="Science">
        <title>Fermentation, hydrogen, and sulfur metabolism in multiple uncultivated bacterial phyla.</title>
        <authorList>
            <person name="Wrighton K.C."/>
            <person name="Thomas B.C."/>
            <person name="Sharon I."/>
            <person name="Miller C.S."/>
            <person name="Castelle C.J."/>
            <person name="VerBerkmoes N.C."/>
            <person name="Wilkins M.J."/>
            <person name="Hettich R.L."/>
            <person name="Lipton M.S."/>
            <person name="Williams K.H."/>
            <person name="Long P.E."/>
            <person name="Banfield J.F."/>
        </authorList>
    </citation>
    <scope>NUCLEOTIDE SEQUENCE [LARGE SCALE GENOMIC DNA]</scope>
</reference>
<evidence type="ECO:0000313" key="3">
    <source>
        <dbReference type="EMBL" id="EKE28367.1"/>
    </source>
</evidence>
<dbReference type="PANTHER" id="PTHR46797:SF1">
    <property type="entry name" value="METHYLPHOSPHONATE SYNTHASE"/>
    <property type="match status" value="1"/>
</dbReference>
<dbReference type="Gene3D" id="1.10.260.40">
    <property type="entry name" value="lambda repressor-like DNA-binding domains"/>
    <property type="match status" value="1"/>
</dbReference>
<dbReference type="InterPro" id="IPR001387">
    <property type="entry name" value="Cro/C1-type_HTH"/>
</dbReference>
<keyword evidence="1" id="KW-0238">DNA-binding</keyword>
<dbReference type="InterPro" id="IPR010982">
    <property type="entry name" value="Lambda_DNA-bd_dom_sf"/>
</dbReference>
<dbReference type="AlphaFoldDB" id="K2G284"/>
<name>K2G284_9BACT</name>
<proteinExistence type="predicted"/>
<feature type="domain" description="HTH cro/C1-type" evidence="2">
    <location>
        <begin position="37"/>
        <end position="91"/>
    </location>
</feature>
<protein>
    <recommendedName>
        <fullName evidence="2">HTH cro/C1-type domain-containing protein</fullName>
    </recommendedName>
</protein>
<comment type="caution">
    <text evidence="3">The sequence shown here is derived from an EMBL/GenBank/DDBJ whole genome shotgun (WGS) entry which is preliminary data.</text>
</comment>
<dbReference type="PROSITE" id="PS50943">
    <property type="entry name" value="HTH_CROC1"/>
    <property type="match status" value="1"/>
</dbReference>
<accession>K2G284</accession>
<dbReference type="CDD" id="cd00093">
    <property type="entry name" value="HTH_XRE"/>
    <property type="match status" value="1"/>
</dbReference>
<dbReference type="GO" id="GO:0003677">
    <property type="term" value="F:DNA binding"/>
    <property type="evidence" value="ECO:0007669"/>
    <property type="project" value="UniProtKB-KW"/>
</dbReference>
<dbReference type="SUPFAM" id="SSF47413">
    <property type="entry name" value="lambda repressor-like DNA-binding domains"/>
    <property type="match status" value="1"/>
</dbReference>
<dbReference type="GO" id="GO:0005829">
    <property type="term" value="C:cytosol"/>
    <property type="evidence" value="ECO:0007669"/>
    <property type="project" value="TreeGrafter"/>
</dbReference>
<dbReference type="InterPro" id="IPR050807">
    <property type="entry name" value="TransReg_Diox_bact_type"/>
</dbReference>